<evidence type="ECO:0000259" key="4">
    <source>
        <dbReference type="Pfam" id="PF06025"/>
    </source>
</evidence>
<evidence type="ECO:0000259" key="3">
    <source>
        <dbReference type="Pfam" id="PF06012"/>
    </source>
</evidence>
<reference evidence="6" key="1">
    <citation type="submission" date="2021-02" db="EMBL/GenBank/DDBJ databases">
        <authorList>
            <person name="Nowell W R."/>
        </authorList>
    </citation>
    <scope>NUCLEOTIDE SEQUENCE</scope>
</reference>
<dbReference type="Pfam" id="PF06012">
    <property type="entry name" value="DUF908"/>
    <property type="match status" value="2"/>
</dbReference>
<protein>
    <submittedName>
        <fullName evidence="6">Uncharacterized protein</fullName>
    </submittedName>
</protein>
<evidence type="ECO:0000256" key="2">
    <source>
        <dbReference type="SAM" id="Phobius"/>
    </source>
</evidence>
<dbReference type="Pfam" id="PF06025">
    <property type="entry name" value="DUF913"/>
    <property type="match status" value="1"/>
</dbReference>
<evidence type="ECO:0000313" key="6">
    <source>
        <dbReference type="EMBL" id="CAF3832753.1"/>
    </source>
</evidence>
<proteinExistence type="predicted"/>
<feature type="domain" description="DUF908" evidence="3">
    <location>
        <begin position="226"/>
        <end position="377"/>
    </location>
</feature>
<name>A0A8S2K3Q0_9BILA</name>
<feature type="domain" description="DUF908" evidence="3">
    <location>
        <begin position="99"/>
        <end position="221"/>
    </location>
</feature>
<gene>
    <name evidence="5" type="ORF">OVA965_LOCUS17755</name>
    <name evidence="6" type="ORF">TMI583_LOCUS17764</name>
</gene>
<feature type="transmembrane region" description="Helical" evidence="2">
    <location>
        <begin position="125"/>
        <end position="148"/>
    </location>
</feature>
<evidence type="ECO:0000256" key="1">
    <source>
        <dbReference type="SAM" id="MobiDB-lite"/>
    </source>
</evidence>
<feature type="compositionally biased region" description="Low complexity" evidence="1">
    <location>
        <begin position="533"/>
        <end position="544"/>
    </location>
</feature>
<evidence type="ECO:0000313" key="7">
    <source>
        <dbReference type="Proteomes" id="UP000682733"/>
    </source>
</evidence>
<dbReference type="Proteomes" id="UP000682733">
    <property type="component" value="Unassembled WGS sequence"/>
</dbReference>
<evidence type="ECO:0000313" key="5">
    <source>
        <dbReference type="EMBL" id="CAF1068041.1"/>
    </source>
</evidence>
<dbReference type="InterPro" id="IPR010314">
    <property type="entry name" value="E3_Ub_ligase_DUF913"/>
</dbReference>
<feature type="domain" description="DUF913" evidence="4">
    <location>
        <begin position="440"/>
        <end position="708"/>
    </location>
</feature>
<comment type="caution">
    <text evidence="6">The sequence shown here is derived from an EMBL/GenBank/DDBJ whole genome shotgun (WGS) entry which is preliminary data.</text>
</comment>
<dbReference type="InterPro" id="IPR010309">
    <property type="entry name" value="E3_Ub_ligase_DUF908"/>
</dbReference>
<keyword evidence="2" id="KW-0812">Transmembrane</keyword>
<dbReference type="InterPro" id="IPR016024">
    <property type="entry name" value="ARM-type_fold"/>
</dbReference>
<keyword evidence="2" id="KW-0472">Membrane</keyword>
<feature type="compositionally biased region" description="Polar residues" evidence="1">
    <location>
        <begin position="495"/>
        <end position="532"/>
    </location>
</feature>
<dbReference type="EMBL" id="CAJNOK010008606">
    <property type="protein sequence ID" value="CAF1068041.1"/>
    <property type="molecule type" value="Genomic_DNA"/>
</dbReference>
<dbReference type="EMBL" id="CAJOBA010008619">
    <property type="protein sequence ID" value="CAF3832753.1"/>
    <property type="molecule type" value="Genomic_DNA"/>
</dbReference>
<dbReference type="AlphaFoldDB" id="A0A8S2K3Q0"/>
<accession>A0A8S2K3Q0</accession>
<keyword evidence="2" id="KW-1133">Transmembrane helix</keyword>
<dbReference type="SUPFAM" id="SSF48371">
    <property type="entry name" value="ARM repeat"/>
    <property type="match status" value="1"/>
</dbReference>
<organism evidence="6 7">
    <name type="scientific">Didymodactylos carnosus</name>
    <dbReference type="NCBI Taxonomy" id="1234261"/>
    <lineage>
        <taxon>Eukaryota</taxon>
        <taxon>Metazoa</taxon>
        <taxon>Spiralia</taxon>
        <taxon>Gnathifera</taxon>
        <taxon>Rotifera</taxon>
        <taxon>Eurotatoria</taxon>
        <taxon>Bdelloidea</taxon>
        <taxon>Philodinida</taxon>
        <taxon>Philodinidae</taxon>
        <taxon>Didymodactylos</taxon>
    </lineage>
</organism>
<sequence>MKIDRSKLKKYLLEPPADCKHFIEKLKNCDRKQLRELLQPITLWHIGKQAFSQYFTKCELYHWIDALDLFDSVLEEACLKTGTWMLNCDRKENGELKFLVLDILHFTALLIEHSYSRHLYNSIEYLILLLQSSDVHIVLGVLSLLYVFSKRSNFITRLQLDKKQALITRLIYLAETWGGKENGFDLARCCSIRDSSEFPEHATNLHFLYVTQSELSSGGIQQQISKQIDVPNVHLAGENAAAVMELVLAEHTTLAEDKQIKLFTHLRLAYAFPNFEQRLLCIQARLQALSILGIIYSIAIQDVNNVLYDGLIEELVEVLNVRDTTLIDIKASALKTLTSIIHLERTTKHPPRLQEIIEATQANSYHGFLPTLVRQCIDKLTDPNADRFPQTLSTSLFSFLYHMASYETGGEALVNCGIMQALIKVVNYYDESQEFIMFVTRAVRVIDLITTLEITSFQANNGLQAFTNRLEVKQPFIIRTPKRVTQQTQIFTSDSSYFVNPNSPTTPEDLNSTTDHQSSTDMDTQQNIPTSATTTNANLDQDQQTNDDTFELTTTAPNLGLLCYHQRAALLKSILNYLKKAFSEPTMVESTRHIMDGSLPNSLKHIISNAEYYGPSLFHLATDVVTSFIFQEPSQLSSLQDNGLTDVLMYALLKKDVPAARDVLASLPNVFSALCLNTRGLENFMECKPFEKLFRVLLSPEYLPAMRRRRGADTGKLTALFDFT</sequence>
<feature type="region of interest" description="Disordered" evidence="1">
    <location>
        <begin position="495"/>
        <end position="544"/>
    </location>
</feature>
<dbReference type="Proteomes" id="UP000677228">
    <property type="component" value="Unassembled WGS sequence"/>
</dbReference>